<evidence type="ECO:0000313" key="2">
    <source>
        <dbReference type="Proteomes" id="UP000001514"/>
    </source>
</evidence>
<dbReference type="Proteomes" id="UP000001514">
    <property type="component" value="Unassembled WGS sequence"/>
</dbReference>
<organism evidence="2">
    <name type="scientific">Selaginella moellendorffii</name>
    <name type="common">Spikemoss</name>
    <dbReference type="NCBI Taxonomy" id="88036"/>
    <lineage>
        <taxon>Eukaryota</taxon>
        <taxon>Viridiplantae</taxon>
        <taxon>Streptophyta</taxon>
        <taxon>Embryophyta</taxon>
        <taxon>Tracheophyta</taxon>
        <taxon>Lycopodiopsida</taxon>
        <taxon>Selaginellales</taxon>
        <taxon>Selaginellaceae</taxon>
        <taxon>Selaginella</taxon>
    </lineage>
</organism>
<name>D8SAP4_SELML</name>
<sequence>MALLGMSTEEYTWLFQQFQLPMEERNTKAILTKHLEEVLRLHGVRSKLIFRSKGQMLEALDNTRMMSMMRSTVGSVEIAGAPINAKADLKALKWSDGKILEVAKLEPPQRAPIDPMEQNPPESFFISMPFWDEILTNTVLKAGCLEEAKVMLEKQPQHSQVSYAPLMLLYSEKQTIDYLMSVFQRLVERNVVVMDIAHISKCPWRGFWTNALCNYLLSSNYMLLASTRPFEALLDYGERDGRKHHLEVERARNSWMEMDWMRSRNGRRKFLRAGEWYHAVAHTSLMCICAAVMKARSNVAARELYSNAEKIRVFEGQSLRT</sequence>
<dbReference type="KEGG" id="smo:SELMODRAFT_419834"/>
<dbReference type="InParanoid" id="D8SAP4"/>
<protein>
    <submittedName>
        <fullName evidence="1">Uncharacterized protein</fullName>
    </submittedName>
</protein>
<evidence type="ECO:0000313" key="1">
    <source>
        <dbReference type="EMBL" id="EFJ18634.1"/>
    </source>
</evidence>
<dbReference type="AlphaFoldDB" id="D8SAP4"/>
<dbReference type="EMBL" id="GL377609">
    <property type="protein sequence ID" value="EFJ18634.1"/>
    <property type="molecule type" value="Genomic_DNA"/>
</dbReference>
<accession>D8SAP4</accession>
<proteinExistence type="predicted"/>
<gene>
    <name evidence="1" type="ORF">SELMODRAFT_419834</name>
</gene>
<dbReference type="HOGENOM" id="CLU_867131_0_0_1"/>
<dbReference type="Gramene" id="EFJ18634">
    <property type="protein sequence ID" value="EFJ18634"/>
    <property type="gene ID" value="SELMODRAFT_419834"/>
</dbReference>
<keyword evidence="2" id="KW-1185">Reference proteome</keyword>
<reference evidence="1 2" key="1">
    <citation type="journal article" date="2011" name="Science">
        <title>The Selaginella genome identifies genetic changes associated with the evolution of vascular plants.</title>
        <authorList>
            <person name="Banks J.A."/>
            <person name="Nishiyama T."/>
            <person name="Hasebe M."/>
            <person name="Bowman J.L."/>
            <person name="Gribskov M."/>
            <person name="dePamphilis C."/>
            <person name="Albert V.A."/>
            <person name="Aono N."/>
            <person name="Aoyama T."/>
            <person name="Ambrose B.A."/>
            <person name="Ashton N.W."/>
            <person name="Axtell M.J."/>
            <person name="Barker E."/>
            <person name="Barker M.S."/>
            <person name="Bennetzen J.L."/>
            <person name="Bonawitz N.D."/>
            <person name="Chapple C."/>
            <person name="Cheng C."/>
            <person name="Correa L.G."/>
            <person name="Dacre M."/>
            <person name="DeBarry J."/>
            <person name="Dreyer I."/>
            <person name="Elias M."/>
            <person name="Engstrom E.M."/>
            <person name="Estelle M."/>
            <person name="Feng L."/>
            <person name="Finet C."/>
            <person name="Floyd S.K."/>
            <person name="Frommer W.B."/>
            <person name="Fujita T."/>
            <person name="Gramzow L."/>
            <person name="Gutensohn M."/>
            <person name="Harholt J."/>
            <person name="Hattori M."/>
            <person name="Heyl A."/>
            <person name="Hirai T."/>
            <person name="Hiwatashi Y."/>
            <person name="Ishikawa M."/>
            <person name="Iwata M."/>
            <person name="Karol K.G."/>
            <person name="Koehler B."/>
            <person name="Kolukisaoglu U."/>
            <person name="Kubo M."/>
            <person name="Kurata T."/>
            <person name="Lalonde S."/>
            <person name="Li K."/>
            <person name="Li Y."/>
            <person name="Litt A."/>
            <person name="Lyons E."/>
            <person name="Manning G."/>
            <person name="Maruyama T."/>
            <person name="Michael T.P."/>
            <person name="Mikami K."/>
            <person name="Miyazaki S."/>
            <person name="Morinaga S."/>
            <person name="Murata T."/>
            <person name="Mueller-Roeber B."/>
            <person name="Nelson D.R."/>
            <person name="Obara M."/>
            <person name="Oguri Y."/>
            <person name="Olmstead R.G."/>
            <person name="Onodera N."/>
            <person name="Petersen B.L."/>
            <person name="Pils B."/>
            <person name="Prigge M."/>
            <person name="Rensing S.A."/>
            <person name="Riano-Pachon D.M."/>
            <person name="Roberts A.W."/>
            <person name="Sato Y."/>
            <person name="Scheller H.V."/>
            <person name="Schulz B."/>
            <person name="Schulz C."/>
            <person name="Shakirov E.V."/>
            <person name="Shibagaki N."/>
            <person name="Shinohara N."/>
            <person name="Shippen D.E."/>
            <person name="Soerensen I."/>
            <person name="Sotooka R."/>
            <person name="Sugimoto N."/>
            <person name="Sugita M."/>
            <person name="Sumikawa N."/>
            <person name="Tanurdzic M."/>
            <person name="Theissen G."/>
            <person name="Ulvskov P."/>
            <person name="Wakazuki S."/>
            <person name="Weng J.K."/>
            <person name="Willats W.W."/>
            <person name="Wipf D."/>
            <person name="Wolf P.G."/>
            <person name="Yang L."/>
            <person name="Zimmer A.D."/>
            <person name="Zhu Q."/>
            <person name="Mitros T."/>
            <person name="Hellsten U."/>
            <person name="Loque D."/>
            <person name="Otillar R."/>
            <person name="Salamov A."/>
            <person name="Schmutz J."/>
            <person name="Shapiro H."/>
            <person name="Lindquist E."/>
            <person name="Lucas S."/>
            <person name="Rokhsar D."/>
            <person name="Grigoriev I.V."/>
        </authorList>
    </citation>
    <scope>NUCLEOTIDE SEQUENCE [LARGE SCALE GENOMIC DNA]</scope>
</reference>